<evidence type="ECO:0000313" key="1">
    <source>
        <dbReference type="EMBL" id="TCV83081.1"/>
    </source>
</evidence>
<dbReference type="GO" id="GO:0032259">
    <property type="term" value="P:methylation"/>
    <property type="evidence" value="ECO:0007669"/>
    <property type="project" value="UniProtKB-KW"/>
</dbReference>
<name>A0ABY2CLM8_METMH</name>
<dbReference type="Gene3D" id="3.40.50.150">
    <property type="entry name" value="Vaccinia Virus protein VP39"/>
    <property type="match status" value="1"/>
</dbReference>
<proteinExistence type="predicted"/>
<keyword evidence="1" id="KW-0808">Transferase</keyword>
<dbReference type="SUPFAM" id="SSF53335">
    <property type="entry name" value="S-adenosyl-L-methionine-dependent methyltransferases"/>
    <property type="match status" value="1"/>
</dbReference>
<dbReference type="Pfam" id="PF13578">
    <property type="entry name" value="Methyltransf_24"/>
    <property type="match status" value="1"/>
</dbReference>
<dbReference type="InterPro" id="IPR029063">
    <property type="entry name" value="SAM-dependent_MTases_sf"/>
</dbReference>
<dbReference type="RefSeq" id="WP_064044664.1">
    <property type="nucleotide sequence ID" value="NZ_LUUF01000059.1"/>
</dbReference>
<reference evidence="1 2" key="1">
    <citation type="submission" date="2019-03" db="EMBL/GenBank/DDBJ databases">
        <title>Systems level insights into methane cycling in arid and semi-arid ecosystems.</title>
        <authorList>
            <person name="Kalyuzhnaya M."/>
        </authorList>
    </citation>
    <scope>NUCLEOTIDE SEQUENCE [LARGE SCALE GENOMIC DNA]</scope>
    <source>
        <strain evidence="1 2">S-1</strain>
    </source>
</reference>
<protein>
    <submittedName>
        <fullName evidence="1">Methyltransferase family protein</fullName>
    </submittedName>
</protein>
<keyword evidence="1" id="KW-0489">Methyltransferase</keyword>
<accession>A0ABY2CLM8</accession>
<evidence type="ECO:0000313" key="2">
    <source>
        <dbReference type="Proteomes" id="UP000295649"/>
    </source>
</evidence>
<dbReference type="EMBL" id="SMCN01000010">
    <property type="protein sequence ID" value="TCV83081.1"/>
    <property type="molecule type" value="Genomic_DNA"/>
</dbReference>
<dbReference type="Proteomes" id="UP000295649">
    <property type="component" value="Unassembled WGS sequence"/>
</dbReference>
<sequence length="345" mass="40159">MKLHFLRNKLTSFISRFVTVPKLSAISTECLAEELARRLEQEVGNSNPCHDAFYQHGFHLLRKHFYLPLPDDTDQLDQFWGVSSKMVGVDTNDALALDIMERICPQYLSEFRQRFPIEGPLEPPGFYLINGGYMAVDAHVYYCLIRHFKPRRVVEIGNGNSTLLAIAACDTNAEDTNWRTHLTSIDPYPWALFEGGYPGLDSLIVERVQDVPVSYFEQLDEGDILFIDSSHVIRSGNDVHYEFLEILPRLKPGVLVHVHDISLPKPYPKVYFDNHLYWNEQYLLQAFLAFNNQFEVVWPGNYMMVNYPDRLLAIFPEFERMRQDYPQSEPTAFWMRVKLPEELVD</sequence>
<keyword evidence="2" id="KW-1185">Reference proteome</keyword>
<comment type="caution">
    <text evidence="1">The sequence shown here is derived from an EMBL/GenBank/DDBJ whole genome shotgun (WGS) entry which is preliminary data.</text>
</comment>
<organism evidence="1 2">
    <name type="scientific">Methylomonas methanica</name>
    <dbReference type="NCBI Taxonomy" id="421"/>
    <lineage>
        <taxon>Bacteria</taxon>
        <taxon>Pseudomonadati</taxon>
        <taxon>Pseudomonadota</taxon>
        <taxon>Gammaproteobacteria</taxon>
        <taxon>Methylococcales</taxon>
        <taxon>Methylococcaceae</taxon>
        <taxon>Methylomonas</taxon>
    </lineage>
</organism>
<gene>
    <name evidence="1" type="ORF">EDE11_11036</name>
</gene>
<dbReference type="GO" id="GO:0008168">
    <property type="term" value="F:methyltransferase activity"/>
    <property type="evidence" value="ECO:0007669"/>
    <property type="project" value="UniProtKB-KW"/>
</dbReference>